<dbReference type="EMBL" id="BMFZ01000003">
    <property type="protein sequence ID" value="GGA38471.1"/>
    <property type="molecule type" value="Genomic_DNA"/>
</dbReference>
<organism evidence="1 2">
    <name type="scientific">Hafnia psychrotolerans</name>
    <dbReference type="NCBI Taxonomy" id="1477018"/>
    <lineage>
        <taxon>Bacteria</taxon>
        <taxon>Pseudomonadati</taxon>
        <taxon>Pseudomonadota</taxon>
        <taxon>Gammaproteobacteria</taxon>
        <taxon>Enterobacterales</taxon>
        <taxon>Hafniaceae</taxon>
        <taxon>Hafnia</taxon>
    </lineage>
</organism>
<evidence type="ECO:0000313" key="2">
    <source>
        <dbReference type="Proteomes" id="UP000627464"/>
    </source>
</evidence>
<sequence>MELQEWLGKLKGLSSEQLIKTHFGLQEKIKKHYKLRGEGNNLKKAISLCEQQIAMAPLVIKAMRDKHHEDLKVLSEINRNISEPDISDEFYAPAHHGYRQLCVILRKLKQFERVAELEVKRNAEGWSK</sequence>
<protein>
    <submittedName>
        <fullName evidence="1">Uncharacterized protein</fullName>
    </submittedName>
</protein>
<reference evidence="2" key="1">
    <citation type="journal article" date="2019" name="Int. J. Syst. Evol. Microbiol.">
        <title>The Global Catalogue of Microorganisms (GCM) 10K type strain sequencing project: providing services to taxonomists for standard genome sequencing and annotation.</title>
        <authorList>
            <consortium name="The Broad Institute Genomics Platform"/>
            <consortium name="The Broad Institute Genome Sequencing Center for Infectious Disease"/>
            <person name="Wu L."/>
            <person name="Ma J."/>
        </authorList>
    </citation>
    <scope>NUCLEOTIDE SEQUENCE [LARGE SCALE GENOMIC DNA]</scope>
    <source>
        <strain evidence="2">CGMCC 1.12806</strain>
    </source>
</reference>
<keyword evidence="2" id="KW-1185">Reference proteome</keyword>
<gene>
    <name evidence="1" type="ORF">GCM10011328_11630</name>
</gene>
<dbReference type="Proteomes" id="UP000627464">
    <property type="component" value="Unassembled WGS sequence"/>
</dbReference>
<accession>A0ABQ1G7V7</accession>
<proteinExistence type="predicted"/>
<name>A0ABQ1G7V7_9GAMM</name>
<dbReference type="RefSeq" id="WP_188471441.1">
    <property type="nucleotide sequence ID" value="NZ_BMFZ01000003.1"/>
</dbReference>
<evidence type="ECO:0000313" key="1">
    <source>
        <dbReference type="EMBL" id="GGA38471.1"/>
    </source>
</evidence>
<comment type="caution">
    <text evidence="1">The sequence shown here is derived from an EMBL/GenBank/DDBJ whole genome shotgun (WGS) entry which is preliminary data.</text>
</comment>